<evidence type="ECO:0000313" key="2">
    <source>
        <dbReference type="EMBL" id="RDZ29237.1"/>
    </source>
</evidence>
<dbReference type="Proteomes" id="UP000264492">
    <property type="component" value="Unassembled WGS sequence"/>
</dbReference>
<dbReference type="RefSeq" id="WP_115858674.1">
    <property type="nucleotide sequence ID" value="NZ_QTSU01000001.1"/>
</dbReference>
<dbReference type="EMBL" id="QTSU01000001">
    <property type="protein sequence ID" value="RDZ29237.1"/>
    <property type="molecule type" value="Genomic_DNA"/>
</dbReference>
<dbReference type="GO" id="GO:0016747">
    <property type="term" value="F:acyltransferase activity, transferring groups other than amino-acyl groups"/>
    <property type="evidence" value="ECO:0007669"/>
    <property type="project" value="InterPro"/>
</dbReference>
<name>A0A371K5W6_9GAMM</name>
<proteinExistence type="predicted"/>
<dbReference type="OrthoDB" id="9788300at2"/>
<protein>
    <submittedName>
        <fullName evidence="2">GNAT family N-acetyltransferase</fullName>
    </submittedName>
</protein>
<dbReference type="PANTHER" id="PTHR43138">
    <property type="entry name" value="ACETYLTRANSFERASE, GNAT FAMILY"/>
    <property type="match status" value="1"/>
</dbReference>
<dbReference type="PANTHER" id="PTHR43138:SF1">
    <property type="entry name" value="N-ACETYLTRANSFERASE ACA1"/>
    <property type="match status" value="1"/>
</dbReference>
<dbReference type="InterPro" id="IPR052742">
    <property type="entry name" value="Mito_N-acetyltransferase"/>
</dbReference>
<keyword evidence="2" id="KW-0808">Transferase</keyword>
<gene>
    <name evidence="2" type="ORF">DX914_09155</name>
</gene>
<dbReference type="PROSITE" id="PS51186">
    <property type="entry name" value="GNAT"/>
    <property type="match status" value="1"/>
</dbReference>
<comment type="caution">
    <text evidence="2">The sequence shown here is derived from an EMBL/GenBank/DDBJ whole genome shotgun (WGS) entry which is preliminary data.</text>
</comment>
<dbReference type="InterPro" id="IPR016181">
    <property type="entry name" value="Acyl_CoA_acyltransferase"/>
</dbReference>
<organism evidence="2 3">
    <name type="scientific">Lysobacter silvisoli</name>
    <dbReference type="NCBI Taxonomy" id="2293254"/>
    <lineage>
        <taxon>Bacteria</taxon>
        <taxon>Pseudomonadati</taxon>
        <taxon>Pseudomonadota</taxon>
        <taxon>Gammaproteobacteria</taxon>
        <taxon>Lysobacterales</taxon>
        <taxon>Lysobacteraceae</taxon>
        <taxon>Lysobacter</taxon>
    </lineage>
</organism>
<dbReference type="SUPFAM" id="SSF55729">
    <property type="entry name" value="Acyl-CoA N-acyltransferases (Nat)"/>
    <property type="match status" value="1"/>
</dbReference>
<evidence type="ECO:0000259" key="1">
    <source>
        <dbReference type="PROSITE" id="PS51186"/>
    </source>
</evidence>
<dbReference type="InterPro" id="IPR000182">
    <property type="entry name" value="GNAT_dom"/>
</dbReference>
<evidence type="ECO:0000313" key="3">
    <source>
        <dbReference type="Proteomes" id="UP000264492"/>
    </source>
</evidence>
<keyword evidence="3" id="KW-1185">Reference proteome</keyword>
<reference evidence="2 3" key="1">
    <citation type="submission" date="2018-08" db="EMBL/GenBank/DDBJ databases">
        <title>Lysobacter sp. zong2l5, whole genome shotgun sequence.</title>
        <authorList>
            <person name="Zhang X."/>
            <person name="Feng G."/>
            <person name="Zhu H."/>
        </authorList>
    </citation>
    <scope>NUCLEOTIDE SEQUENCE [LARGE SCALE GENOMIC DNA]</scope>
    <source>
        <strain evidence="3">zong2l5</strain>
    </source>
</reference>
<dbReference type="AlphaFoldDB" id="A0A371K5W6"/>
<dbReference type="CDD" id="cd04301">
    <property type="entry name" value="NAT_SF"/>
    <property type="match status" value="1"/>
</dbReference>
<sequence>MDRDFHIREIGPDEFDRVWPIFHEVLARGESYNYPAELSLERAREMWTAPPYRCFIAEGDDGDILGCYKLGPNYAGRGDHIANGSYMVAERYWGQGVGSALCEHSLAQARQAGFAAMQFNYVVSSNAAAVHLWLKHGFQIVGQIPGAFRHVQLGLVDVYVMHRLL</sequence>
<feature type="domain" description="N-acetyltransferase" evidence="1">
    <location>
        <begin position="5"/>
        <end position="165"/>
    </location>
</feature>
<dbReference type="Pfam" id="PF00583">
    <property type="entry name" value="Acetyltransf_1"/>
    <property type="match status" value="1"/>
</dbReference>
<dbReference type="Gene3D" id="3.40.630.30">
    <property type="match status" value="1"/>
</dbReference>
<accession>A0A371K5W6</accession>